<protein>
    <submittedName>
        <fullName evidence="5">GRIP domain-containing protein</fullName>
    </submittedName>
</protein>
<dbReference type="SMART" id="SM00755">
    <property type="entry name" value="Grip"/>
    <property type="match status" value="1"/>
</dbReference>
<feature type="coiled-coil region" evidence="2">
    <location>
        <begin position="131"/>
        <end position="260"/>
    </location>
</feature>
<evidence type="ECO:0000259" key="4">
    <source>
        <dbReference type="PROSITE" id="PS50913"/>
    </source>
</evidence>
<dbReference type="PANTHER" id="PTHR23157">
    <property type="entry name" value="GRIP AND COILED-COIL DOMAIN-CONTAINING PROTEIN 1"/>
    <property type="match status" value="1"/>
</dbReference>
<dbReference type="PROSITE" id="PS50913">
    <property type="entry name" value="GRIP"/>
    <property type="match status" value="1"/>
</dbReference>
<reference evidence="5" key="1">
    <citation type="submission" date="2019-11" db="UniProtKB">
        <authorList>
            <consortium name="WormBaseParasite"/>
        </authorList>
    </citation>
    <scope>IDENTIFICATION</scope>
</reference>
<feature type="region of interest" description="Disordered" evidence="3">
    <location>
        <begin position="1"/>
        <end position="31"/>
    </location>
</feature>
<dbReference type="InterPro" id="IPR000237">
    <property type="entry name" value="GRIP_dom"/>
</dbReference>
<dbReference type="SUPFAM" id="SSF90257">
    <property type="entry name" value="Myosin rod fragments"/>
    <property type="match status" value="1"/>
</dbReference>
<evidence type="ECO:0000313" key="5">
    <source>
        <dbReference type="WBParaSite" id="MCU_002130-RA"/>
    </source>
</evidence>
<accession>A0A5K3EPH9</accession>
<feature type="coiled-coil region" evidence="2">
    <location>
        <begin position="74"/>
        <end position="101"/>
    </location>
</feature>
<evidence type="ECO:0000256" key="2">
    <source>
        <dbReference type="SAM" id="Coils"/>
    </source>
</evidence>
<dbReference type="WBParaSite" id="MCU_002130-RA">
    <property type="protein sequence ID" value="MCU_002130-RA"/>
    <property type="gene ID" value="MCU_002130"/>
</dbReference>
<feature type="coiled-coil region" evidence="2">
    <location>
        <begin position="363"/>
        <end position="626"/>
    </location>
</feature>
<dbReference type="Gene3D" id="1.10.287.1490">
    <property type="match status" value="1"/>
</dbReference>
<proteinExistence type="predicted"/>
<evidence type="ECO:0000256" key="1">
    <source>
        <dbReference type="ARBA" id="ARBA00023054"/>
    </source>
</evidence>
<name>A0A5K3EPH9_MESCO</name>
<dbReference type="PANTHER" id="PTHR23157:SF24">
    <property type="entry name" value="GOLGIN SUBFAMILY A MEMBER 1"/>
    <property type="match status" value="1"/>
</dbReference>
<keyword evidence="1 2" id="KW-0175">Coiled coil</keyword>
<dbReference type="InterPro" id="IPR051952">
    <property type="entry name" value="Golgi-autophagy_related"/>
</dbReference>
<organism evidence="5">
    <name type="scientific">Mesocestoides corti</name>
    <name type="common">Flatworm</name>
    <dbReference type="NCBI Taxonomy" id="53468"/>
    <lineage>
        <taxon>Eukaryota</taxon>
        <taxon>Metazoa</taxon>
        <taxon>Spiralia</taxon>
        <taxon>Lophotrochozoa</taxon>
        <taxon>Platyhelminthes</taxon>
        <taxon>Cestoda</taxon>
        <taxon>Eucestoda</taxon>
        <taxon>Cyclophyllidea</taxon>
        <taxon>Mesocestoididae</taxon>
        <taxon>Mesocestoides</taxon>
    </lineage>
</organism>
<sequence length="868" mass="97205">MFSELHNKVSKDRDGKRPLDAHSIQSSFTAGSNESLNSIYSASGHTHRKSDRIKYLETKVSELGVLLRQKNLCLESSTKEIDRLKLELEQARSRSDGVLSEADHNRVENLQGIAEESSDLANKLTKAETDLEAVNRLSEEILAQKDEQQRKANQELDIVKHKLASSEEEVSVLRTQLTEKVVEIENLCRQLAQSSKEIEVKQKALEEAKALRLKLLSEQSAKEGSLNQLEAEKETAEKKLNELMTNFEQLKVALSRQERLTVEASDRAAVAQAEAEKARTRATSVEVRAAERESDLKDRIRLLEERLVLLTEPDAALFADHIEEAKLTTSPIPDDSSPEAASARCVTLLVERKLLETRLSETRKHLEDVKSTWNEKLSALESQITHLNEKIAEDSAEHSSSQIEWEHQRKHLESLVTELQEQCAEAQARAAKLQSDQADNERLAGEQNREWEVEKKSLLAKIAKMEQAAEAESRAHAEVLQKTQDLQSRVSALETDKENYVKEVDALKREKIELESQLDSTKAEVTQLREEYAAYQTSATESQERAKKVEQELQHLGNANNDLTTEIANLTNALEAEKEAGARHLNALNEEISKLKAQVQTSVDQISDAQKTANAAEAARRQVDSERSALQTKLVEMEKVFEAKIAEVKAKQKEDEDARTSSEVAALKAVIEELNETMSDRNKTIRLQKQKLSELKRALGQGLRPVTASNLSLISTDEEAHNHTQPFVTSNVVSPPQIVDEVTLPPLITSRQTAAPPPAPSSPPAMLPDERHDRGARQMPLSPSALLLDSQSDVDTVNFGYLRHVLLKFLLSRESEALQLVRAVATILRLSKEDEFLIRQKLEQRRSWFAAPVVSPKATGQFSKVVSP</sequence>
<evidence type="ECO:0000256" key="3">
    <source>
        <dbReference type="SAM" id="MobiDB-lite"/>
    </source>
</evidence>
<dbReference type="Pfam" id="PF01465">
    <property type="entry name" value="GRIP"/>
    <property type="match status" value="1"/>
</dbReference>
<dbReference type="Gene3D" id="1.10.220.60">
    <property type="entry name" value="GRIP domain"/>
    <property type="match status" value="1"/>
</dbReference>
<feature type="region of interest" description="Disordered" evidence="3">
    <location>
        <begin position="750"/>
        <end position="775"/>
    </location>
</feature>
<dbReference type="GO" id="GO:0005794">
    <property type="term" value="C:Golgi apparatus"/>
    <property type="evidence" value="ECO:0007669"/>
    <property type="project" value="TreeGrafter"/>
</dbReference>
<feature type="compositionally biased region" description="Basic and acidic residues" evidence="3">
    <location>
        <begin position="1"/>
        <end position="20"/>
    </location>
</feature>
<feature type="compositionally biased region" description="Pro residues" evidence="3">
    <location>
        <begin position="755"/>
        <end position="766"/>
    </location>
</feature>
<feature type="domain" description="GRIP" evidence="4">
    <location>
        <begin position="792"/>
        <end position="841"/>
    </location>
</feature>
<dbReference type="AlphaFoldDB" id="A0A5K3EPH9"/>